<proteinExistence type="predicted"/>
<dbReference type="SUPFAM" id="SSF53474">
    <property type="entry name" value="alpha/beta-Hydrolases"/>
    <property type="match status" value="1"/>
</dbReference>
<evidence type="ECO:0000313" key="2">
    <source>
        <dbReference type="EMBL" id="PWS30421.1"/>
    </source>
</evidence>
<dbReference type="InterPro" id="IPR000073">
    <property type="entry name" value="AB_hydrolase_1"/>
</dbReference>
<feature type="domain" description="Serine aminopeptidase S33" evidence="1">
    <location>
        <begin position="29"/>
        <end position="261"/>
    </location>
</feature>
<accession>A0A317EU05</accession>
<dbReference type="Pfam" id="PF12146">
    <property type="entry name" value="Hydrolase_4"/>
    <property type="match status" value="1"/>
</dbReference>
<reference evidence="3" key="1">
    <citation type="submission" date="2018-05" db="EMBL/GenBank/DDBJ databases">
        <title>Pedobacter paludis sp. nov., isolated from wetland soil.</title>
        <authorList>
            <person name="Zhang Y."/>
        </authorList>
    </citation>
    <scope>NUCLEOTIDE SEQUENCE [LARGE SCALE GENOMIC DNA]</scope>
    <source>
        <strain evidence="3">R-8</strain>
    </source>
</reference>
<dbReference type="InterPro" id="IPR051044">
    <property type="entry name" value="MAG_DAG_Lipase"/>
</dbReference>
<dbReference type="AlphaFoldDB" id="A0A317EU05"/>
<dbReference type="InterPro" id="IPR022742">
    <property type="entry name" value="Hydrolase_4"/>
</dbReference>
<keyword evidence="3" id="KW-1185">Reference proteome</keyword>
<dbReference type="InterPro" id="IPR029058">
    <property type="entry name" value="AB_hydrolase_fold"/>
</dbReference>
<dbReference type="PRINTS" id="PR00111">
    <property type="entry name" value="ABHYDROLASE"/>
</dbReference>
<gene>
    <name evidence="2" type="ORF">DF947_18530</name>
</gene>
<dbReference type="RefSeq" id="WP_109931701.1">
    <property type="nucleotide sequence ID" value="NZ_QGNY01000007.1"/>
</dbReference>
<sequence length="278" mass="31115">MKSQNEQTATFANQNGQHIFYRNWNSPSQLKGIIVIIHGLNSHSAYYEDFASQLNGEGFEVYAMDLIGRGRSEGERYYIPDFHGVLSDIDTLIDIVVSRHPSIPVFLLGHSAGGVFSAAYAVENQHKLQGLISESFAFKIPAPALALAAIKFLARFIPHVRLVKLKNEDFSRDAAHVLKMNNDPLLSHEKQPAKTMQQLLLASEYLKEEMSLIKLPLLILHGTADGATSPSGSEYFEKHASSSNKLLKMYVGHYHDLLNDKYNGLVTRDIIHWLNNAI</sequence>
<name>A0A317EU05_9SPHI</name>
<dbReference type="OrthoDB" id="9777090at2"/>
<protein>
    <submittedName>
        <fullName evidence="2">Alpha/beta hydrolase</fullName>
    </submittedName>
</protein>
<evidence type="ECO:0000313" key="3">
    <source>
        <dbReference type="Proteomes" id="UP000245391"/>
    </source>
</evidence>
<comment type="caution">
    <text evidence="2">The sequence shown here is derived from an EMBL/GenBank/DDBJ whole genome shotgun (WGS) entry which is preliminary data.</text>
</comment>
<dbReference type="GO" id="GO:0016787">
    <property type="term" value="F:hydrolase activity"/>
    <property type="evidence" value="ECO:0007669"/>
    <property type="project" value="UniProtKB-KW"/>
</dbReference>
<organism evidence="2 3">
    <name type="scientific">Pedobacter paludis</name>
    <dbReference type="NCBI Taxonomy" id="2203212"/>
    <lineage>
        <taxon>Bacteria</taxon>
        <taxon>Pseudomonadati</taxon>
        <taxon>Bacteroidota</taxon>
        <taxon>Sphingobacteriia</taxon>
        <taxon>Sphingobacteriales</taxon>
        <taxon>Sphingobacteriaceae</taxon>
        <taxon>Pedobacter</taxon>
    </lineage>
</organism>
<dbReference type="EMBL" id="QGNY01000007">
    <property type="protein sequence ID" value="PWS30421.1"/>
    <property type="molecule type" value="Genomic_DNA"/>
</dbReference>
<dbReference type="Gene3D" id="3.40.50.1820">
    <property type="entry name" value="alpha/beta hydrolase"/>
    <property type="match status" value="1"/>
</dbReference>
<dbReference type="Proteomes" id="UP000245391">
    <property type="component" value="Unassembled WGS sequence"/>
</dbReference>
<keyword evidence="2" id="KW-0378">Hydrolase</keyword>
<dbReference type="PANTHER" id="PTHR11614">
    <property type="entry name" value="PHOSPHOLIPASE-RELATED"/>
    <property type="match status" value="1"/>
</dbReference>
<evidence type="ECO:0000259" key="1">
    <source>
        <dbReference type="Pfam" id="PF12146"/>
    </source>
</evidence>